<reference evidence="4 5" key="2">
    <citation type="submission" date="2019-05" db="EMBL/GenBank/DDBJ databases">
        <title>Glycomyces buryatensis sp. nov.</title>
        <authorList>
            <person name="Nikitina E."/>
        </authorList>
    </citation>
    <scope>NUCLEOTIDE SEQUENCE [LARGE SCALE GENOMIC DNA]</scope>
    <source>
        <strain evidence="4 5">18</strain>
    </source>
</reference>
<comment type="caution">
    <text evidence="4">The sequence shown here is derived from an EMBL/GenBank/DDBJ whole genome shotgun (WGS) entry which is preliminary data.</text>
</comment>
<keyword evidence="1" id="KW-0238">DNA-binding</keyword>
<dbReference type="InterPro" id="IPR055370">
    <property type="entry name" value="Lsr2_DNA-bd"/>
</dbReference>
<feature type="domain" description="Lsr2 dimerization" evidence="2">
    <location>
        <begin position="1"/>
        <end position="57"/>
    </location>
</feature>
<proteinExistence type="predicted"/>
<keyword evidence="5" id="KW-1185">Reference proteome</keyword>
<dbReference type="Gene3D" id="4.10.320.10">
    <property type="entry name" value="E3-binding domain"/>
    <property type="match status" value="1"/>
</dbReference>
<dbReference type="Pfam" id="PF11774">
    <property type="entry name" value="Lsr2"/>
    <property type="match status" value="1"/>
</dbReference>
<dbReference type="GO" id="GO:0016746">
    <property type="term" value="F:acyltransferase activity"/>
    <property type="evidence" value="ECO:0007669"/>
    <property type="project" value="InterPro"/>
</dbReference>
<dbReference type="EMBL" id="STGY01000083">
    <property type="protein sequence ID" value="THV33580.1"/>
    <property type="molecule type" value="Genomic_DNA"/>
</dbReference>
<accession>A0A4S8PQW7</accession>
<dbReference type="GO" id="GO:0003677">
    <property type="term" value="F:DNA binding"/>
    <property type="evidence" value="ECO:0007669"/>
    <property type="project" value="UniProtKB-KW"/>
</dbReference>
<evidence type="ECO:0000313" key="4">
    <source>
        <dbReference type="EMBL" id="THV33580.1"/>
    </source>
</evidence>
<dbReference type="RefSeq" id="WP_136537461.1">
    <property type="nucleotide sequence ID" value="NZ_STGY01000083.1"/>
</dbReference>
<sequence length="118" mass="12719">MAKRTEVILIDDIDGSPAETTVKFGVDGQLYEIDLSGANNDELRRGLAKFILNGTRLGKVQAAKNRGPVPTGIRQPAGINRGRNIAIRNWCKQQGIEVNSLGRIPQAVIAKFDAAHAA</sequence>
<reference evidence="5" key="1">
    <citation type="submission" date="2019-04" db="EMBL/GenBank/DDBJ databases">
        <title>Nocardioides xinjiangensis sp. nov.</title>
        <authorList>
            <person name="Liu S."/>
        </authorList>
    </citation>
    <scope>NUCLEOTIDE SEQUENCE [LARGE SCALE GENOMIC DNA]</scope>
    <source>
        <strain evidence="5">18</strain>
    </source>
</reference>
<dbReference type="InterPro" id="IPR042261">
    <property type="entry name" value="Lsr2-like_dimerization"/>
</dbReference>
<dbReference type="Pfam" id="PF23359">
    <property type="entry name" value="Lsr2_DNA-bd"/>
    <property type="match status" value="1"/>
</dbReference>
<evidence type="ECO:0000256" key="1">
    <source>
        <dbReference type="ARBA" id="ARBA00023125"/>
    </source>
</evidence>
<organism evidence="4 5">
    <name type="scientific">Glycomyces buryatensis</name>
    <dbReference type="NCBI Taxonomy" id="2570927"/>
    <lineage>
        <taxon>Bacteria</taxon>
        <taxon>Bacillati</taxon>
        <taxon>Actinomycetota</taxon>
        <taxon>Actinomycetes</taxon>
        <taxon>Glycomycetales</taxon>
        <taxon>Glycomycetaceae</taxon>
        <taxon>Glycomyces</taxon>
    </lineage>
</organism>
<evidence type="ECO:0000259" key="2">
    <source>
        <dbReference type="Pfam" id="PF11774"/>
    </source>
</evidence>
<dbReference type="InterPro" id="IPR036625">
    <property type="entry name" value="E3-bd_dom_sf"/>
</dbReference>
<evidence type="ECO:0000259" key="3">
    <source>
        <dbReference type="Pfam" id="PF23359"/>
    </source>
</evidence>
<dbReference type="AlphaFoldDB" id="A0A4S8PQW7"/>
<gene>
    <name evidence="4" type="ORF">FAB82_25935</name>
</gene>
<dbReference type="InterPro" id="IPR024412">
    <property type="entry name" value="Lsr2_dim_dom"/>
</dbReference>
<dbReference type="OrthoDB" id="4113332at2"/>
<feature type="domain" description="Lsr2 DNA-binding" evidence="3">
    <location>
        <begin position="81"/>
        <end position="115"/>
    </location>
</feature>
<dbReference type="Proteomes" id="UP000308760">
    <property type="component" value="Unassembled WGS sequence"/>
</dbReference>
<evidence type="ECO:0000313" key="5">
    <source>
        <dbReference type="Proteomes" id="UP000308760"/>
    </source>
</evidence>
<dbReference type="Gene3D" id="3.30.60.230">
    <property type="entry name" value="Lsr2, dimerization domain"/>
    <property type="match status" value="1"/>
</dbReference>
<protein>
    <submittedName>
        <fullName evidence="4">Lsr2 family protein</fullName>
    </submittedName>
</protein>
<name>A0A4S8PQW7_9ACTN</name>